<dbReference type="InterPro" id="IPR032466">
    <property type="entry name" value="Metal_Hydrolase"/>
</dbReference>
<comment type="similarity">
    <text evidence="1">Belongs to the metallo-dependent hydrolases superfamily.</text>
</comment>
<evidence type="ECO:0000313" key="4">
    <source>
        <dbReference type="Proteomes" id="UP000064912"/>
    </source>
</evidence>
<dbReference type="EMBL" id="AP014800">
    <property type="protein sequence ID" value="BAQ71364.1"/>
    <property type="molecule type" value="Genomic_DNA"/>
</dbReference>
<dbReference type="InterPro" id="IPR006680">
    <property type="entry name" value="Amidohydro-rel"/>
</dbReference>
<evidence type="ECO:0000259" key="2">
    <source>
        <dbReference type="Pfam" id="PF04909"/>
    </source>
</evidence>
<dbReference type="PANTHER" id="PTHR43569">
    <property type="entry name" value="AMIDOHYDROLASE"/>
    <property type="match status" value="1"/>
</dbReference>
<dbReference type="Proteomes" id="UP000064912">
    <property type="component" value="Chromosome"/>
</dbReference>
<dbReference type="Pfam" id="PF04909">
    <property type="entry name" value="Amidohydro_2"/>
    <property type="match status" value="1"/>
</dbReference>
<sequence length="313" mass="34559">MTRRAGAETVQIVDAHCHMWDLSLGKHPWLAEGVLHPHRYGDYSAVKRDYLPADYRAAIRPWTIAAAIHMEAEWTPDDPLGEARWIADLHAKTGFPAAMTAQVWLDRPEAQDLIAAQAAFPLVRSLRHKPRAFARAADWHEGHELPGSMRCPDFRRGYAGLAAHGLHFELQTPFWHLPDAAELARDFPDTMIVINHAGVPGSRDPAVLAQWRRALSVAAARPNIRIKVSGLGVPGEAWTTEAQREVILTCIETFGAGRAMFASNMPVDGMFRSFPDLIADFMAVTSDLPEADRRAFFAGTAADTYGLDLPGLT</sequence>
<evidence type="ECO:0000313" key="3">
    <source>
        <dbReference type="EMBL" id="BAQ71364.1"/>
    </source>
</evidence>
<accession>A0A0D6B9A2</accession>
<name>A0A0D6B9A2_RHOSU</name>
<feature type="domain" description="Amidohydrolase-related" evidence="2">
    <location>
        <begin position="13"/>
        <end position="307"/>
    </location>
</feature>
<evidence type="ECO:0000256" key="1">
    <source>
        <dbReference type="ARBA" id="ARBA00038310"/>
    </source>
</evidence>
<dbReference type="InterPro" id="IPR052350">
    <property type="entry name" value="Metallo-dep_Lactonases"/>
</dbReference>
<dbReference type="SUPFAM" id="SSF51556">
    <property type="entry name" value="Metallo-dependent hydrolases"/>
    <property type="match status" value="1"/>
</dbReference>
<keyword evidence="3" id="KW-0378">Hydrolase</keyword>
<gene>
    <name evidence="3" type="ORF">NHU_04250</name>
</gene>
<dbReference type="PANTHER" id="PTHR43569:SF1">
    <property type="entry name" value="BLL3371 PROTEIN"/>
    <property type="match status" value="1"/>
</dbReference>
<dbReference type="KEGG" id="rsu:NHU_04250"/>
<dbReference type="GO" id="GO:0016787">
    <property type="term" value="F:hydrolase activity"/>
    <property type="evidence" value="ECO:0007669"/>
    <property type="project" value="UniProtKB-KW"/>
</dbReference>
<dbReference type="Gene3D" id="3.20.20.140">
    <property type="entry name" value="Metal-dependent hydrolases"/>
    <property type="match status" value="1"/>
</dbReference>
<proteinExistence type="inferred from homology"/>
<dbReference type="PATRIC" id="fig|35806.4.peg.4349"/>
<organism evidence="3 4">
    <name type="scientific">Rhodovulum sulfidophilum</name>
    <name type="common">Rhodobacter sulfidophilus</name>
    <dbReference type="NCBI Taxonomy" id="35806"/>
    <lineage>
        <taxon>Bacteria</taxon>
        <taxon>Pseudomonadati</taxon>
        <taxon>Pseudomonadota</taxon>
        <taxon>Alphaproteobacteria</taxon>
        <taxon>Rhodobacterales</taxon>
        <taxon>Paracoccaceae</taxon>
        <taxon>Rhodovulum</taxon>
    </lineage>
</organism>
<dbReference type="eggNOG" id="COG3618">
    <property type="taxonomic scope" value="Bacteria"/>
</dbReference>
<reference evidence="3 4" key="1">
    <citation type="submission" date="2015-02" db="EMBL/GenBank/DDBJ databases">
        <title>Genome sequene of Rhodovulum sulfidophilum DSM 2351.</title>
        <authorList>
            <person name="Nagao N."/>
        </authorList>
    </citation>
    <scope>NUCLEOTIDE SEQUENCE [LARGE SCALE GENOMIC DNA]</scope>
    <source>
        <strain evidence="3 4">DSM 2351</strain>
    </source>
</reference>
<protein>
    <submittedName>
        <fullName evidence="3">Amidohydrolase 2</fullName>
    </submittedName>
</protein>
<dbReference type="AlphaFoldDB" id="A0A0D6B9A2"/>